<dbReference type="Proteomes" id="UP000284614">
    <property type="component" value="Unassembled WGS sequence"/>
</dbReference>
<proteinExistence type="predicted"/>
<name>A0A2K9H930_BACFG</name>
<evidence type="ECO:0000313" key="2">
    <source>
        <dbReference type="Proteomes" id="UP000284614"/>
    </source>
</evidence>
<accession>A0A2K9H930</accession>
<dbReference type="EMBL" id="QSDG01000011">
    <property type="protein sequence ID" value="RGY67997.1"/>
    <property type="molecule type" value="Genomic_DNA"/>
</dbReference>
<organism evidence="1 2">
    <name type="scientific">Bacteroides fragilis</name>
    <dbReference type="NCBI Taxonomy" id="817"/>
    <lineage>
        <taxon>Bacteria</taxon>
        <taxon>Pseudomonadati</taxon>
        <taxon>Bacteroidota</taxon>
        <taxon>Bacteroidia</taxon>
        <taxon>Bacteroidales</taxon>
        <taxon>Bacteroidaceae</taxon>
        <taxon>Bacteroides</taxon>
    </lineage>
</organism>
<reference evidence="1 2" key="1">
    <citation type="submission" date="2018-08" db="EMBL/GenBank/DDBJ databases">
        <title>A genome reference for cultivated species of the human gut microbiota.</title>
        <authorList>
            <person name="Zou Y."/>
            <person name="Xue W."/>
            <person name="Luo G."/>
        </authorList>
    </citation>
    <scope>NUCLEOTIDE SEQUENCE [LARGE SCALE GENOMIC DNA]</scope>
    <source>
        <strain evidence="1 2">OF01-1</strain>
    </source>
</reference>
<sequence>MGSKYILIIRNILSYNYPLDSSHQFYTLFPVSTIHIKLKYSILFLLKENRFCMGRISILPIEQYKNQQKEDNISHIIKL</sequence>
<comment type="caution">
    <text evidence="1">The sequence shown here is derived from an EMBL/GenBank/DDBJ whole genome shotgun (WGS) entry which is preliminary data.</text>
</comment>
<dbReference type="AlphaFoldDB" id="A0A2K9H930"/>
<evidence type="ECO:0000313" key="1">
    <source>
        <dbReference type="EMBL" id="RGY67997.1"/>
    </source>
</evidence>
<gene>
    <name evidence="1" type="ORF">DXA27_13130</name>
</gene>
<protein>
    <submittedName>
        <fullName evidence="1">Uncharacterized protein</fullName>
    </submittedName>
</protein>